<dbReference type="GeneID" id="97548909"/>
<dbReference type="OrthoDB" id="116797at2157"/>
<feature type="domain" description="PKD" evidence="2">
    <location>
        <begin position="276"/>
        <end position="360"/>
    </location>
</feature>
<sequence>MSAVSVASRAGLATILLFSLITIALAGAPALPCEFYGTVTIGGSPAPVGTIVVAKLGDQERGQFVLEKDGTLGGSGTFDKRLKVVAEDSDLSGGTPKVSFWIDGQKASPEASFVPGTSNEVTLSLGGDSASAKVIEPSASPAPTSVAKPVQQSSEPTVKVTAVPIPLSPSPDPSIPVMPLPERQLVTPVEISADFGSDIQSGSAPLTVHFKDRSSGQPTMWSWDFGDGQSDMIADPVHTYDKEGTYTVTLTVSSQSGGTDTETKSGFITVVKPGKLVADFTADPTTGKSPLMVHFRDTSSGMPGSWKWDFGDGQTDTQKDPVHQYDLPGTYTVSLMVKDGHGAESTKQKDAFITVLVPGGLEADFSAEPINGVAPLNVRFTDKSQGSPTLWSWDFGDGKSDLVANPVHVFDNPGNYTVTLTVTNQEGAISTKVLKEYVKAMVEPTPVPTLTVVPVPQVPETFYGTVELYGQPISVGGTVEARATSYNISGPYNPIKTAKGVFGKTGTFSPKMQIQGIPAGTELEFYVADESYSQLRAYVKSENGTLLWTIPYEPGKEKSLELVATGRQPDVIPTIPVTPIPTSSCPGVPSIPMTFSGDLHIATGSEYLEDNSSCENCDPNGVVDTVIEARIEGYDVSGSQNPITMTSPSYFGGGNSSWSDKLALQGRCVPEGSNITFWVTTPNWQVPAPALIRDGSNFTRDVTYGASTDNENLHLWVGAVPTVKPTVTPTPTPEAWSPQKFYGKAEFNGYPLRVGDRVMATTEGVDLNSPTNPISSVQFGEFGDPNGNEMLTVEVPYTALNQSDPITFWIKPQGFEYWYKARVKNPLSTDTWKQSYPFTPGSITNLQLTSTDREEFRYFYDIVTNVKNVIMPDDYTGW</sequence>
<evidence type="ECO:0000313" key="4">
    <source>
        <dbReference type="Proteomes" id="UP000245657"/>
    </source>
</evidence>
<feature type="domain" description="PKD" evidence="2">
    <location>
        <begin position="361"/>
        <end position="445"/>
    </location>
</feature>
<gene>
    <name evidence="3" type="ORF">DK846_05730</name>
</gene>
<dbReference type="Gene3D" id="2.60.40.10">
    <property type="entry name" value="Immunoglobulins"/>
    <property type="match status" value="3"/>
</dbReference>
<dbReference type="Proteomes" id="UP000245657">
    <property type="component" value="Unassembled WGS sequence"/>
</dbReference>
<dbReference type="SUPFAM" id="SSF49299">
    <property type="entry name" value="PKD domain"/>
    <property type="match status" value="3"/>
</dbReference>
<name>A0A2V2N8Z7_9EURY</name>
<evidence type="ECO:0000313" key="3">
    <source>
        <dbReference type="EMBL" id="PWR72978.1"/>
    </source>
</evidence>
<dbReference type="CDD" id="cd00146">
    <property type="entry name" value="PKD"/>
    <property type="match status" value="3"/>
</dbReference>
<keyword evidence="4" id="KW-1185">Reference proteome</keyword>
<accession>A0A2V2N8Z7</accession>
<comment type="caution">
    <text evidence="3">The sequence shown here is derived from an EMBL/GenBank/DDBJ whole genome shotgun (WGS) entry which is preliminary data.</text>
</comment>
<dbReference type="PANTHER" id="PTHR36842">
    <property type="entry name" value="PROTEIN TOLB HOMOLOG"/>
    <property type="match status" value="1"/>
</dbReference>
<dbReference type="InterPro" id="IPR013783">
    <property type="entry name" value="Ig-like_fold"/>
</dbReference>
<proteinExistence type="predicted"/>
<dbReference type="RefSeq" id="WP_109967983.1">
    <property type="nucleotide sequence ID" value="NZ_CP176093.1"/>
</dbReference>
<dbReference type="PANTHER" id="PTHR36842:SF1">
    <property type="entry name" value="PROTEIN TOLB"/>
    <property type="match status" value="1"/>
</dbReference>
<protein>
    <recommendedName>
        <fullName evidence="2">PKD domain-containing protein</fullName>
    </recommendedName>
</protein>
<reference evidence="3 4" key="1">
    <citation type="submission" date="2018-05" db="EMBL/GenBank/DDBJ databases">
        <title>Draft genome of Methanospirillum lacunae Ki8-1.</title>
        <authorList>
            <person name="Dueholm M.S."/>
            <person name="Nielsen P.H."/>
            <person name="Bakmann L.F."/>
            <person name="Otzen D.E."/>
        </authorList>
    </citation>
    <scope>NUCLEOTIDE SEQUENCE [LARGE SCALE GENOMIC DNA]</scope>
    <source>
        <strain evidence="3 4">Ki8-1</strain>
    </source>
</reference>
<organism evidence="3 4">
    <name type="scientific">Methanospirillum lacunae</name>
    <dbReference type="NCBI Taxonomy" id="668570"/>
    <lineage>
        <taxon>Archaea</taxon>
        <taxon>Methanobacteriati</taxon>
        <taxon>Methanobacteriota</taxon>
        <taxon>Stenosarchaea group</taxon>
        <taxon>Methanomicrobia</taxon>
        <taxon>Methanomicrobiales</taxon>
        <taxon>Methanospirillaceae</taxon>
        <taxon>Methanospirillum</taxon>
    </lineage>
</organism>
<dbReference type="SMART" id="SM00089">
    <property type="entry name" value="PKD"/>
    <property type="match status" value="3"/>
</dbReference>
<evidence type="ECO:0000256" key="1">
    <source>
        <dbReference type="SAM" id="MobiDB-lite"/>
    </source>
</evidence>
<dbReference type="InterPro" id="IPR022409">
    <property type="entry name" value="PKD/Chitinase_dom"/>
</dbReference>
<dbReference type="InterPro" id="IPR035986">
    <property type="entry name" value="PKD_dom_sf"/>
</dbReference>
<dbReference type="AlphaFoldDB" id="A0A2V2N8Z7"/>
<dbReference type="InterPro" id="IPR000601">
    <property type="entry name" value="PKD_dom"/>
</dbReference>
<dbReference type="Pfam" id="PF18911">
    <property type="entry name" value="PKD_4"/>
    <property type="match status" value="3"/>
</dbReference>
<feature type="domain" description="PKD" evidence="2">
    <location>
        <begin position="191"/>
        <end position="270"/>
    </location>
</feature>
<evidence type="ECO:0000259" key="2">
    <source>
        <dbReference type="PROSITE" id="PS50093"/>
    </source>
</evidence>
<dbReference type="FunFam" id="2.60.40.10:FF:000270">
    <property type="entry name" value="Cell surface protein"/>
    <property type="match status" value="3"/>
</dbReference>
<dbReference type="PROSITE" id="PS50093">
    <property type="entry name" value="PKD"/>
    <property type="match status" value="3"/>
</dbReference>
<feature type="region of interest" description="Disordered" evidence="1">
    <location>
        <begin position="137"/>
        <end position="157"/>
    </location>
</feature>
<dbReference type="EMBL" id="QGMY01000005">
    <property type="protein sequence ID" value="PWR72978.1"/>
    <property type="molecule type" value="Genomic_DNA"/>
</dbReference>